<evidence type="ECO:0000256" key="2">
    <source>
        <dbReference type="HAMAP-Rule" id="MF_00048"/>
    </source>
</evidence>
<proteinExistence type="inferred from homology"/>
<dbReference type="AlphaFoldDB" id="A0A1G5SB35"/>
<dbReference type="GO" id="GO:0003676">
    <property type="term" value="F:nucleic acid binding"/>
    <property type="evidence" value="ECO:0007669"/>
    <property type="project" value="InterPro"/>
</dbReference>
<dbReference type="RefSeq" id="WP_090283512.1">
    <property type="nucleotide sequence ID" value="NZ_FMWO01000013.1"/>
</dbReference>
<dbReference type="InterPro" id="IPR011856">
    <property type="entry name" value="tRNA_endonuc-like_dom_sf"/>
</dbReference>
<dbReference type="InterPro" id="IPR011335">
    <property type="entry name" value="Restrct_endonuc-II-like"/>
</dbReference>
<dbReference type="EMBL" id="FMWO01000013">
    <property type="protein sequence ID" value="SCZ84207.1"/>
    <property type="molecule type" value="Genomic_DNA"/>
</dbReference>
<dbReference type="Gene3D" id="3.40.1350.10">
    <property type="match status" value="1"/>
</dbReference>
<dbReference type="OrthoDB" id="9794876at2"/>
<accession>A0A1G5SB35</accession>
<dbReference type="HAMAP" id="MF_00048">
    <property type="entry name" value="UPF0102"/>
    <property type="match status" value="1"/>
</dbReference>
<organism evidence="3 4">
    <name type="scientific">Nitrosomonas mobilis</name>
    <dbReference type="NCBI Taxonomy" id="51642"/>
    <lineage>
        <taxon>Bacteria</taxon>
        <taxon>Pseudomonadati</taxon>
        <taxon>Pseudomonadota</taxon>
        <taxon>Betaproteobacteria</taxon>
        <taxon>Nitrosomonadales</taxon>
        <taxon>Nitrosomonadaceae</taxon>
        <taxon>Nitrosomonas</taxon>
    </lineage>
</organism>
<dbReference type="Pfam" id="PF02021">
    <property type="entry name" value="UPF0102"/>
    <property type="match status" value="1"/>
</dbReference>
<dbReference type="SUPFAM" id="SSF52980">
    <property type="entry name" value="Restriction endonuclease-like"/>
    <property type="match status" value="1"/>
</dbReference>
<dbReference type="Proteomes" id="UP000198729">
    <property type="component" value="Unassembled WGS sequence"/>
</dbReference>
<dbReference type="STRING" id="51642.NSMM_110016"/>
<gene>
    <name evidence="3" type="ORF">NSMM_110016</name>
</gene>
<dbReference type="NCBIfam" id="NF009150">
    <property type="entry name" value="PRK12497.1-3"/>
    <property type="match status" value="1"/>
</dbReference>
<evidence type="ECO:0000256" key="1">
    <source>
        <dbReference type="ARBA" id="ARBA00006738"/>
    </source>
</evidence>
<dbReference type="NCBIfam" id="TIGR00252">
    <property type="entry name" value="YraN family protein"/>
    <property type="match status" value="1"/>
</dbReference>
<reference evidence="3 4" key="1">
    <citation type="submission" date="2016-10" db="EMBL/GenBank/DDBJ databases">
        <authorList>
            <person name="de Groot N.N."/>
        </authorList>
    </citation>
    <scope>NUCLEOTIDE SEQUENCE [LARGE SCALE GENOMIC DNA]</scope>
    <source>
        <strain evidence="3">1</strain>
    </source>
</reference>
<dbReference type="CDD" id="cd20736">
    <property type="entry name" value="PoNe_Nuclease"/>
    <property type="match status" value="1"/>
</dbReference>
<dbReference type="PANTHER" id="PTHR34039:SF1">
    <property type="entry name" value="UPF0102 PROTEIN YRAN"/>
    <property type="match status" value="1"/>
</dbReference>
<dbReference type="PANTHER" id="PTHR34039">
    <property type="entry name" value="UPF0102 PROTEIN YRAN"/>
    <property type="match status" value="1"/>
</dbReference>
<comment type="similarity">
    <text evidence="1 2">Belongs to the UPF0102 family.</text>
</comment>
<evidence type="ECO:0000313" key="4">
    <source>
        <dbReference type="Proteomes" id="UP000198729"/>
    </source>
</evidence>
<protein>
    <recommendedName>
        <fullName evidence="2">UPF0102 protein NSMM_110016</fullName>
    </recommendedName>
</protein>
<name>A0A1G5SB35_9PROT</name>
<sequence length="112" mass="12744">MHKGHDAENQAAIFLNRNKLRLLAKNYRCRFGEIDLIMQDGDTLVFIEVRMRNSERYGGAAASITPGKQAKLIQTARHYLAQQDCDMPCRFDAILISGNNKIEWVQNAFDAT</sequence>
<evidence type="ECO:0000313" key="3">
    <source>
        <dbReference type="EMBL" id="SCZ84207.1"/>
    </source>
</evidence>
<dbReference type="InterPro" id="IPR003509">
    <property type="entry name" value="UPF0102_YraN-like"/>
</dbReference>
<keyword evidence="4" id="KW-1185">Reference proteome</keyword>